<dbReference type="EMBL" id="BGPR01005824">
    <property type="protein sequence ID" value="GBN13754.1"/>
    <property type="molecule type" value="Genomic_DNA"/>
</dbReference>
<reference evidence="1 2" key="1">
    <citation type="journal article" date="2019" name="Sci. Rep.">
        <title>Orb-weaving spider Araneus ventricosus genome elucidates the spidroin gene catalogue.</title>
        <authorList>
            <person name="Kono N."/>
            <person name="Nakamura H."/>
            <person name="Ohtoshi R."/>
            <person name="Moran D.A.P."/>
            <person name="Shinohara A."/>
            <person name="Yoshida Y."/>
            <person name="Fujiwara M."/>
            <person name="Mori M."/>
            <person name="Tomita M."/>
            <person name="Arakawa K."/>
        </authorList>
    </citation>
    <scope>NUCLEOTIDE SEQUENCE [LARGE SCALE GENOMIC DNA]</scope>
</reference>
<proteinExistence type="predicted"/>
<organism evidence="1 2">
    <name type="scientific">Araneus ventricosus</name>
    <name type="common">Orbweaver spider</name>
    <name type="synonym">Epeira ventricosa</name>
    <dbReference type="NCBI Taxonomy" id="182803"/>
    <lineage>
        <taxon>Eukaryota</taxon>
        <taxon>Metazoa</taxon>
        <taxon>Ecdysozoa</taxon>
        <taxon>Arthropoda</taxon>
        <taxon>Chelicerata</taxon>
        <taxon>Arachnida</taxon>
        <taxon>Araneae</taxon>
        <taxon>Araneomorphae</taxon>
        <taxon>Entelegynae</taxon>
        <taxon>Araneoidea</taxon>
        <taxon>Araneidae</taxon>
        <taxon>Araneus</taxon>
    </lineage>
</organism>
<evidence type="ECO:0000313" key="1">
    <source>
        <dbReference type="EMBL" id="GBN13754.1"/>
    </source>
</evidence>
<dbReference type="Proteomes" id="UP000499080">
    <property type="component" value="Unassembled WGS sequence"/>
</dbReference>
<name>A0A4Y2LGS0_ARAVE</name>
<dbReference type="AlphaFoldDB" id="A0A4Y2LGS0"/>
<gene>
    <name evidence="1" type="ORF">AVEN_163291_1</name>
</gene>
<comment type="caution">
    <text evidence="1">The sequence shown here is derived from an EMBL/GenBank/DDBJ whole genome shotgun (WGS) entry which is preliminary data.</text>
</comment>
<sequence length="144" mass="16187">MRKFREGAPVQVLTLWSSSDRCSRLRCPSRNSSRVPSKRDAHLTKLPNYTCIYSILNVLILSCRFYDLRWLSVYPSRSTISLRRSESLPSGRPGVSCLPVPRGMREHYGQQMAVLAHRQSTPEHLQGGAVSTLDDPLLVCSGIT</sequence>
<protein>
    <submittedName>
        <fullName evidence="1">Uncharacterized protein</fullName>
    </submittedName>
</protein>
<keyword evidence="2" id="KW-1185">Reference proteome</keyword>
<accession>A0A4Y2LGS0</accession>
<evidence type="ECO:0000313" key="2">
    <source>
        <dbReference type="Proteomes" id="UP000499080"/>
    </source>
</evidence>